<dbReference type="EC" id="1.6.3.5" evidence="2"/>
<dbReference type="Pfam" id="PF13450">
    <property type="entry name" value="NAD_binding_8"/>
    <property type="match status" value="1"/>
</dbReference>
<protein>
    <submittedName>
        <fullName evidence="2">Renalase, oxidases 1,2-dihydro- and 1,6-dihydro-beta-NAD(P)H isomers back to NAD(P)</fullName>
        <ecNumber evidence="2">1.6.3.5</ecNumber>
    </submittedName>
</protein>
<dbReference type="InterPro" id="IPR002937">
    <property type="entry name" value="Amino_oxidase"/>
</dbReference>
<dbReference type="SUPFAM" id="SSF51905">
    <property type="entry name" value="FAD/NAD(P)-binding domain"/>
    <property type="match status" value="1"/>
</dbReference>
<dbReference type="PANTHER" id="PTHR16128:SF5">
    <property type="entry name" value="FAD_NAD(P)-BINDING OXIDOREDUCTASE FAMILY PROTEIN"/>
    <property type="match status" value="1"/>
</dbReference>
<keyword evidence="2" id="KW-0560">Oxidoreductase</keyword>
<dbReference type="Pfam" id="PF01593">
    <property type="entry name" value="Amino_oxidase"/>
    <property type="match status" value="1"/>
</dbReference>
<accession>A0A6J4M817</accession>
<gene>
    <name evidence="2" type="ORF">AVDCRST_MAG94-2664</name>
</gene>
<feature type="domain" description="Amine oxidase" evidence="1">
    <location>
        <begin position="114"/>
        <end position="362"/>
    </location>
</feature>
<reference evidence="2" key="1">
    <citation type="submission" date="2020-02" db="EMBL/GenBank/DDBJ databases">
        <authorList>
            <person name="Meier V. D."/>
        </authorList>
    </citation>
    <scope>NUCLEOTIDE SEQUENCE</scope>
    <source>
        <strain evidence="2">AVDCRST_MAG94</strain>
    </source>
</reference>
<dbReference type="PANTHER" id="PTHR16128">
    <property type="entry name" value="FAD/NAD(P)-BINDING OXIDOREDUCTASE FAMILY PROTEIN"/>
    <property type="match status" value="1"/>
</dbReference>
<dbReference type="EMBL" id="CADCTY010000930">
    <property type="protein sequence ID" value="CAA9348363.1"/>
    <property type="molecule type" value="Genomic_DNA"/>
</dbReference>
<name>A0A6J4M817_9CYAN</name>
<dbReference type="Gene3D" id="3.50.50.60">
    <property type="entry name" value="FAD/NAD(P)-binding domain"/>
    <property type="match status" value="1"/>
</dbReference>
<sequence length="365" mass="39521">MTNPSLDFDLAVIGAGMAGLTCARQLQQAGKRVVILEKSRGVGGRIATRRLHETLADHGTCYLTPKGDVFRGLLEQLVAAGVVQSWTDTVHELSAAGTLSASPVADRYPRYVAPAGMTAIAKWLAKSLDIRLSHLVQALAAVDDHWQLTIQKTNPDATKATETLTAGAIVLAIPAPQAAVLLQSLPSEVLPEAFLQQVRAVTFTPCLSVMAGYAPERQQDWFSQYPEVRSLTFMKDANLSWLGLDSSKRSLVPQTALPQTTSPQTVFVVQSTAMFAEQYLDAIDLQAAGYQLLKRSAEKLAPWLAKPDWLQVHRWRYAFAKTPLSKPYLAAATPVPLVCAGDWCGGMKVEQAFLSGLAVAEHLST</sequence>
<dbReference type="InterPro" id="IPR036188">
    <property type="entry name" value="FAD/NAD-bd_sf"/>
</dbReference>
<dbReference type="GO" id="GO:0016491">
    <property type="term" value="F:oxidoreductase activity"/>
    <property type="evidence" value="ECO:0007669"/>
    <property type="project" value="UniProtKB-KW"/>
</dbReference>
<dbReference type="AlphaFoldDB" id="A0A6J4M817"/>
<evidence type="ECO:0000259" key="1">
    <source>
        <dbReference type="Pfam" id="PF01593"/>
    </source>
</evidence>
<proteinExistence type="predicted"/>
<organism evidence="2">
    <name type="scientific">uncultured Leptolyngbya sp</name>
    <dbReference type="NCBI Taxonomy" id="332963"/>
    <lineage>
        <taxon>Bacteria</taxon>
        <taxon>Bacillati</taxon>
        <taxon>Cyanobacteriota</taxon>
        <taxon>Cyanophyceae</taxon>
        <taxon>Leptolyngbyales</taxon>
        <taxon>Leptolyngbyaceae</taxon>
        <taxon>Leptolyngbya group</taxon>
        <taxon>Leptolyngbya</taxon>
        <taxon>environmental samples</taxon>
    </lineage>
</organism>
<dbReference type="Gene3D" id="3.90.660.10">
    <property type="match status" value="1"/>
</dbReference>
<evidence type="ECO:0000313" key="2">
    <source>
        <dbReference type="EMBL" id="CAA9348363.1"/>
    </source>
</evidence>